<evidence type="ECO:0000313" key="6">
    <source>
        <dbReference type="EMBL" id="BBR38576.1"/>
    </source>
</evidence>
<dbReference type="GO" id="GO:0003700">
    <property type="term" value="F:DNA-binding transcription factor activity"/>
    <property type="evidence" value="ECO:0007669"/>
    <property type="project" value="InterPro"/>
</dbReference>
<proteinExistence type="inferred from homology"/>
<dbReference type="InterPro" id="IPR005119">
    <property type="entry name" value="LysR_subst-bd"/>
</dbReference>
<dbReference type="Pfam" id="PF03466">
    <property type="entry name" value="LysR_substrate"/>
    <property type="match status" value="1"/>
</dbReference>
<dbReference type="SUPFAM" id="SSF53850">
    <property type="entry name" value="Periplasmic binding protein-like II"/>
    <property type="match status" value="1"/>
</dbReference>
<evidence type="ECO:0000313" key="7">
    <source>
        <dbReference type="Proteomes" id="UP000515442"/>
    </source>
</evidence>
<evidence type="ECO:0000259" key="5">
    <source>
        <dbReference type="PROSITE" id="PS50931"/>
    </source>
</evidence>
<dbReference type="InterPro" id="IPR000847">
    <property type="entry name" value="LysR_HTH_N"/>
</dbReference>
<dbReference type="PROSITE" id="PS50931">
    <property type="entry name" value="HTH_LYSR"/>
    <property type="match status" value="1"/>
</dbReference>
<keyword evidence="3" id="KW-0238">DNA-binding</keyword>
<dbReference type="CDD" id="cd08417">
    <property type="entry name" value="PBP2_Nitroaromatics_like"/>
    <property type="match status" value="1"/>
</dbReference>
<dbReference type="GO" id="GO:0003677">
    <property type="term" value="F:DNA binding"/>
    <property type="evidence" value="ECO:0007669"/>
    <property type="project" value="UniProtKB-KW"/>
</dbReference>
<reference evidence="6 7" key="1">
    <citation type="submission" date="2019-12" db="EMBL/GenBank/DDBJ databases">
        <title>complete genome sequences of Aeromonas veronii str. WP3-W19-ESBL-03 isolated from wastewater treatment plant effluent.</title>
        <authorList>
            <person name="Sekizuka T."/>
            <person name="Itokawa K."/>
            <person name="Yatsu K."/>
            <person name="Inamine Y."/>
            <person name="Kuroda M."/>
        </authorList>
    </citation>
    <scope>NUCLEOTIDE SEQUENCE [LARGE SCALE GENOMIC DNA]</scope>
    <source>
        <strain evidence="6 7">WP3-W19-ESBL-03</strain>
    </source>
</reference>
<evidence type="ECO:0000256" key="3">
    <source>
        <dbReference type="ARBA" id="ARBA00023125"/>
    </source>
</evidence>
<evidence type="ECO:0000256" key="2">
    <source>
        <dbReference type="ARBA" id="ARBA00023015"/>
    </source>
</evidence>
<sequence>MRTLSELDLNLLVVFKYLMAERSATGAATLLGVTPSTVSKSLAKLRVWFGDPLFVRGRKELQPTNLAFALEEELKLWFPLTERIASLNSEAIPDGARFSLVMQSPFYNSLLSDLPMAIHEKYPNSVVKMLGWNRNSLNDVVNGDADLGVCVRESYSRSQLKLSNLPYYIDHEVLFCDRPVVFLRKDHPLLQQEWSMENFLNCPHSSVVLEVKETWGLDLLLEDEGLIRKVPVMVSSFEQSLHIASQPDNNLIAVAPSYCAGHAAKYHPNLITRPLPLSEALYQQLELTFILLWHKRHNQDAKVLWLLNEIRRLYHRESMPVGSQ</sequence>
<dbReference type="AlphaFoldDB" id="A0A6S5C1U9"/>
<accession>A0A6S5C1U9</accession>
<dbReference type="InterPro" id="IPR050389">
    <property type="entry name" value="LysR-type_TF"/>
</dbReference>
<keyword evidence="2" id="KW-0805">Transcription regulation</keyword>
<evidence type="ECO:0000256" key="4">
    <source>
        <dbReference type="ARBA" id="ARBA00023163"/>
    </source>
</evidence>
<evidence type="ECO:0000256" key="1">
    <source>
        <dbReference type="ARBA" id="ARBA00009437"/>
    </source>
</evidence>
<keyword evidence="4" id="KW-0804">Transcription</keyword>
<dbReference type="InterPro" id="IPR036390">
    <property type="entry name" value="WH_DNA-bd_sf"/>
</dbReference>
<dbReference type="EMBL" id="AP022038">
    <property type="protein sequence ID" value="BBR38576.1"/>
    <property type="molecule type" value="Genomic_DNA"/>
</dbReference>
<dbReference type="Pfam" id="PF00126">
    <property type="entry name" value="HTH_1"/>
    <property type="match status" value="1"/>
</dbReference>
<gene>
    <name evidence="6" type="ORF">WP3W19E03_11010</name>
</gene>
<dbReference type="SUPFAM" id="SSF46785">
    <property type="entry name" value="Winged helix' DNA-binding domain"/>
    <property type="match status" value="1"/>
</dbReference>
<dbReference type="RefSeq" id="WP_058052242.1">
    <property type="nucleotide sequence ID" value="NZ_AP022038.1"/>
</dbReference>
<dbReference type="PANTHER" id="PTHR30118">
    <property type="entry name" value="HTH-TYPE TRANSCRIPTIONAL REGULATOR LEUO-RELATED"/>
    <property type="match status" value="1"/>
</dbReference>
<name>A0A6S5C1U9_AERVE</name>
<organism evidence="6 7">
    <name type="scientific">Aeromonas veronii</name>
    <dbReference type="NCBI Taxonomy" id="654"/>
    <lineage>
        <taxon>Bacteria</taxon>
        <taxon>Pseudomonadati</taxon>
        <taxon>Pseudomonadota</taxon>
        <taxon>Gammaproteobacteria</taxon>
        <taxon>Aeromonadales</taxon>
        <taxon>Aeromonadaceae</taxon>
        <taxon>Aeromonas</taxon>
    </lineage>
</organism>
<dbReference type="Proteomes" id="UP000515442">
    <property type="component" value="Chromosome"/>
</dbReference>
<feature type="domain" description="HTH lysR-type" evidence="5">
    <location>
        <begin position="7"/>
        <end position="64"/>
    </location>
</feature>
<dbReference type="NCBIfam" id="NF007581">
    <property type="entry name" value="PRK10216.1"/>
    <property type="match status" value="1"/>
</dbReference>
<dbReference type="PANTHER" id="PTHR30118:SF11">
    <property type="entry name" value="HTH-TYPE TRANSCRIPTIONAL REGULATOR YIDZ"/>
    <property type="match status" value="1"/>
</dbReference>
<protein>
    <submittedName>
        <fullName evidence="6">Transcriptional regulator</fullName>
    </submittedName>
</protein>
<dbReference type="InterPro" id="IPR036388">
    <property type="entry name" value="WH-like_DNA-bd_sf"/>
</dbReference>
<dbReference type="InterPro" id="IPR037402">
    <property type="entry name" value="YidZ_PBP2"/>
</dbReference>
<comment type="similarity">
    <text evidence="1">Belongs to the LysR transcriptional regulatory family.</text>
</comment>
<dbReference type="Gene3D" id="3.40.190.10">
    <property type="entry name" value="Periplasmic binding protein-like II"/>
    <property type="match status" value="2"/>
</dbReference>
<dbReference type="Gene3D" id="1.10.10.10">
    <property type="entry name" value="Winged helix-like DNA-binding domain superfamily/Winged helix DNA-binding domain"/>
    <property type="match status" value="1"/>
</dbReference>